<evidence type="ECO:0000313" key="1">
    <source>
        <dbReference type="EMBL" id="KAF9511121.1"/>
    </source>
</evidence>
<sequence length="137" mass="15338">MAMATGEVPEARATFPEEAHTWEIASIPGKLAYCRINLSQSIHNAGIGAYFWGLLDSPRIGNGQWGKKRKKKVLLGKGIIFCFWNEKNPLKFGRDGRGIGFGAKGEEVVERMFNIVPIAAPKPLPIWTYVEMKQMYP</sequence>
<reference evidence="1" key="1">
    <citation type="journal article" date="2020" name="Nat. Commun.">
        <title>Large-scale genome sequencing of mycorrhizal fungi provides insights into the early evolution of symbiotic traits.</title>
        <authorList>
            <person name="Miyauchi S."/>
            <person name="Kiss E."/>
            <person name="Kuo A."/>
            <person name="Drula E."/>
            <person name="Kohler A."/>
            <person name="Sanchez-Garcia M."/>
            <person name="Morin E."/>
            <person name="Andreopoulos B."/>
            <person name="Barry K.W."/>
            <person name="Bonito G."/>
            <person name="Buee M."/>
            <person name="Carver A."/>
            <person name="Chen C."/>
            <person name="Cichocki N."/>
            <person name="Clum A."/>
            <person name="Culley D."/>
            <person name="Crous P.W."/>
            <person name="Fauchery L."/>
            <person name="Girlanda M."/>
            <person name="Hayes R.D."/>
            <person name="Keri Z."/>
            <person name="LaButti K."/>
            <person name="Lipzen A."/>
            <person name="Lombard V."/>
            <person name="Magnuson J."/>
            <person name="Maillard F."/>
            <person name="Murat C."/>
            <person name="Nolan M."/>
            <person name="Ohm R.A."/>
            <person name="Pangilinan J."/>
            <person name="Pereira M.F."/>
            <person name="Perotto S."/>
            <person name="Peter M."/>
            <person name="Pfister S."/>
            <person name="Riley R."/>
            <person name="Sitrit Y."/>
            <person name="Stielow J.B."/>
            <person name="Szollosi G."/>
            <person name="Zifcakova L."/>
            <person name="Stursova M."/>
            <person name="Spatafora J.W."/>
            <person name="Tedersoo L."/>
            <person name="Vaario L.M."/>
            <person name="Yamada A."/>
            <person name="Yan M."/>
            <person name="Wang P."/>
            <person name="Xu J."/>
            <person name="Bruns T."/>
            <person name="Baldrian P."/>
            <person name="Vilgalys R."/>
            <person name="Dunand C."/>
            <person name="Henrissat B."/>
            <person name="Grigoriev I.V."/>
            <person name="Hibbett D."/>
            <person name="Nagy L.G."/>
            <person name="Martin F.M."/>
        </authorList>
    </citation>
    <scope>NUCLEOTIDE SEQUENCE</scope>
    <source>
        <strain evidence="1">UP504</strain>
    </source>
</reference>
<accession>A0A9P6ASK3</accession>
<protein>
    <submittedName>
        <fullName evidence="1">Uncharacterized protein</fullName>
    </submittedName>
</protein>
<dbReference type="Proteomes" id="UP000886523">
    <property type="component" value="Unassembled WGS sequence"/>
</dbReference>
<organism evidence="1 2">
    <name type="scientific">Hydnum rufescens UP504</name>
    <dbReference type="NCBI Taxonomy" id="1448309"/>
    <lineage>
        <taxon>Eukaryota</taxon>
        <taxon>Fungi</taxon>
        <taxon>Dikarya</taxon>
        <taxon>Basidiomycota</taxon>
        <taxon>Agaricomycotina</taxon>
        <taxon>Agaricomycetes</taxon>
        <taxon>Cantharellales</taxon>
        <taxon>Hydnaceae</taxon>
        <taxon>Hydnum</taxon>
    </lineage>
</organism>
<name>A0A9P6ASK3_9AGAM</name>
<gene>
    <name evidence="1" type="ORF">BS47DRAFT_1364070</name>
</gene>
<comment type="caution">
    <text evidence="1">The sequence shown here is derived from an EMBL/GenBank/DDBJ whole genome shotgun (WGS) entry which is preliminary data.</text>
</comment>
<proteinExistence type="predicted"/>
<evidence type="ECO:0000313" key="2">
    <source>
        <dbReference type="Proteomes" id="UP000886523"/>
    </source>
</evidence>
<keyword evidence="2" id="KW-1185">Reference proteome</keyword>
<dbReference type="EMBL" id="MU129005">
    <property type="protein sequence ID" value="KAF9511121.1"/>
    <property type="molecule type" value="Genomic_DNA"/>
</dbReference>
<dbReference type="AlphaFoldDB" id="A0A9P6ASK3"/>